<dbReference type="GeneID" id="77341121"/>
<evidence type="ECO:0000313" key="2">
    <source>
        <dbReference type="Proteomes" id="UP000423756"/>
    </source>
</evidence>
<dbReference type="Proteomes" id="UP000423756">
    <property type="component" value="Unassembled WGS sequence"/>
</dbReference>
<gene>
    <name evidence="1" type="ORF">F7Q91_21820</name>
</gene>
<proteinExistence type="predicted"/>
<comment type="caution">
    <text evidence="1">The sequence shown here is derived from an EMBL/GenBank/DDBJ whole genome shotgun (WGS) entry which is preliminary data.</text>
</comment>
<evidence type="ECO:0000313" key="1">
    <source>
        <dbReference type="EMBL" id="KAB0470654.1"/>
    </source>
</evidence>
<organism evidence="1 2">
    <name type="scientific">Vibrio chagasii</name>
    <dbReference type="NCBI Taxonomy" id="170679"/>
    <lineage>
        <taxon>Bacteria</taxon>
        <taxon>Pseudomonadati</taxon>
        <taxon>Pseudomonadota</taxon>
        <taxon>Gammaproteobacteria</taxon>
        <taxon>Vibrionales</taxon>
        <taxon>Vibrionaceae</taxon>
        <taxon>Vibrio</taxon>
    </lineage>
</organism>
<reference evidence="1 2" key="1">
    <citation type="submission" date="2019-09" db="EMBL/GenBank/DDBJ databases">
        <title>Draft genome sequences of 48 bacterial type strains from the CCUG.</title>
        <authorList>
            <person name="Tunovic T."/>
            <person name="Pineiro-Iglesias B."/>
            <person name="Unosson C."/>
            <person name="Inganas E."/>
            <person name="Ohlen M."/>
            <person name="Cardew S."/>
            <person name="Jensie-Markopoulos S."/>
            <person name="Salva-Serra F."/>
            <person name="Jaen-Luchoro D."/>
            <person name="Karlsson R."/>
            <person name="Svensson-Stadler L."/>
            <person name="Chun J."/>
            <person name="Moore E."/>
        </authorList>
    </citation>
    <scope>NUCLEOTIDE SEQUENCE [LARGE SCALE GENOMIC DNA]</scope>
    <source>
        <strain evidence="1 2">CCUG 48643</strain>
    </source>
</reference>
<dbReference type="AlphaFoldDB" id="A0A7V7NQB4"/>
<name>A0A7V7NQB4_9VIBR</name>
<protein>
    <submittedName>
        <fullName evidence="1">Uncharacterized protein</fullName>
    </submittedName>
</protein>
<dbReference type="EMBL" id="VZPX01000064">
    <property type="protein sequence ID" value="KAB0470654.1"/>
    <property type="molecule type" value="Genomic_DNA"/>
</dbReference>
<dbReference type="RefSeq" id="WP_137408870.1">
    <property type="nucleotide sequence ID" value="NZ_AP025465.1"/>
</dbReference>
<accession>A0A7V7NQB4</accession>
<sequence length="291" mass="32332">MNKLAFYDKFPPLPLYKANWCAVQLEPIIGSGERITIAICAIGEDNDFRVVSTLSDDVLSYLYGSQNANMRSLIKMTTDTLTRHLNCSKPVMEWRSPIDGVTLGPIQVAVDIDLLGVIEQAVRFSSSLSNLLSEGISTTPESRPKRSNNKFSTSIQREIEQLKPSLIPSFNQRVRVAGSETLTSIGFLNEKYATNFGLLVPNNLSSSLTNIKARIFDIEALKKSDLLFKPDKYEVIIGAPSFTDVTLTDAMIHKLKNSFEMIEEIADKEEIRVFKVDDANKAAQHIVAQAA</sequence>